<dbReference type="Proteomes" id="UP001174934">
    <property type="component" value="Unassembled WGS sequence"/>
</dbReference>
<keyword evidence="4" id="KW-0843">Virulence</keyword>
<keyword evidence="3 8" id="KW-1133">Transmembrane helix</keyword>
<dbReference type="GO" id="GO:0043386">
    <property type="term" value="P:mycotoxin biosynthetic process"/>
    <property type="evidence" value="ECO:0007669"/>
    <property type="project" value="InterPro"/>
</dbReference>
<protein>
    <recommendedName>
        <fullName evidence="11">Tat pathway signal sequence protein</fullName>
    </recommendedName>
</protein>
<evidence type="ECO:0000313" key="10">
    <source>
        <dbReference type="Proteomes" id="UP001174934"/>
    </source>
</evidence>
<evidence type="ECO:0000256" key="4">
    <source>
        <dbReference type="ARBA" id="ARBA00023026"/>
    </source>
</evidence>
<evidence type="ECO:0000256" key="7">
    <source>
        <dbReference type="ARBA" id="ARBA00035112"/>
    </source>
</evidence>
<dbReference type="PANTHER" id="PTHR33365:SF7">
    <property type="entry name" value="TAT PATHWAY SIGNAL SEQUENCE"/>
    <property type="match status" value="1"/>
</dbReference>
<comment type="subcellular location">
    <subcellularLocation>
        <location evidence="1">Membrane</location>
        <topology evidence="1">Single-pass membrane protein</topology>
    </subcellularLocation>
</comment>
<organism evidence="9 10">
    <name type="scientific">Bombardia bombarda</name>
    <dbReference type="NCBI Taxonomy" id="252184"/>
    <lineage>
        <taxon>Eukaryota</taxon>
        <taxon>Fungi</taxon>
        <taxon>Dikarya</taxon>
        <taxon>Ascomycota</taxon>
        <taxon>Pezizomycotina</taxon>
        <taxon>Sordariomycetes</taxon>
        <taxon>Sordariomycetidae</taxon>
        <taxon>Sordariales</taxon>
        <taxon>Lasiosphaeriaceae</taxon>
        <taxon>Bombardia</taxon>
    </lineage>
</organism>
<dbReference type="GO" id="GO:0016020">
    <property type="term" value="C:membrane"/>
    <property type="evidence" value="ECO:0007669"/>
    <property type="project" value="UniProtKB-SubCell"/>
</dbReference>
<dbReference type="AlphaFoldDB" id="A0AA39U1N8"/>
<evidence type="ECO:0000313" key="9">
    <source>
        <dbReference type="EMBL" id="KAK0609935.1"/>
    </source>
</evidence>
<dbReference type="Pfam" id="PF11807">
    <property type="entry name" value="UstYa"/>
    <property type="match status" value="1"/>
</dbReference>
<keyword evidence="6" id="KW-0325">Glycoprotein</keyword>
<evidence type="ECO:0008006" key="11">
    <source>
        <dbReference type="Google" id="ProtNLM"/>
    </source>
</evidence>
<proteinExistence type="inferred from homology"/>
<comment type="caution">
    <text evidence="9">The sequence shown here is derived from an EMBL/GenBank/DDBJ whole genome shotgun (WGS) entry which is preliminary data.</text>
</comment>
<sequence length="260" mass="29912">MAQDQYETEPFLGINKDTPVLKAGSRSKRRVSFSCLLAINGILCFLQLILFIFNVGFFLTGKPLVPSRSNLNGKEQDFEKAFSPARSAIEYSVEVLGYENSPFTGEPRPELDEAWSDLLRSTMVKISNEEMERMNKTSITMKDGSGYLGYLEAHHMLHCVKRLYQYQNQDHYPELKADGSSFSSHHRNHCLEVLRQGIMCNADVSVNTFFWENPRKIKGDRSGPRKCTNWDRLQAWADERTVQYDDINQFLATLVYDDDL</sequence>
<feature type="transmembrane region" description="Helical" evidence="8">
    <location>
        <begin position="35"/>
        <end position="59"/>
    </location>
</feature>
<evidence type="ECO:0000256" key="5">
    <source>
        <dbReference type="ARBA" id="ARBA00023136"/>
    </source>
</evidence>
<comment type="similarity">
    <text evidence="7">Belongs to the ustYa family.</text>
</comment>
<dbReference type="PANTHER" id="PTHR33365">
    <property type="entry name" value="YALI0B05434P"/>
    <property type="match status" value="1"/>
</dbReference>
<name>A0AA39U1N8_9PEZI</name>
<keyword evidence="5 8" id="KW-0472">Membrane</keyword>
<keyword evidence="2 8" id="KW-0812">Transmembrane</keyword>
<evidence type="ECO:0000256" key="3">
    <source>
        <dbReference type="ARBA" id="ARBA00022989"/>
    </source>
</evidence>
<reference evidence="9" key="1">
    <citation type="submission" date="2023-06" db="EMBL/GenBank/DDBJ databases">
        <title>Genome-scale phylogeny and comparative genomics of the fungal order Sordariales.</title>
        <authorList>
            <consortium name="Lawrence Berkeley National Laboratory"/>
            <person name="Hensen N."/>
            <person name="Bonometti L."/>
            <person name="Westerberg I."/>
            <person name="Brannstrom I.O."/>
            <person name="Guillou S."/>
            <person name="Cros-Aarteil S."/>
            <person name="Calhoun S."/>
            <person name="Haridas S."/>
            <person name="Kuo A."/>
            <person name="Mondo S."/>
            <person name="Pangilinan J."/>
            <person name="Riley R."/>
            <person name="LaButti K."/>
            <person name="Andreopoulos B."/>
            <person name="Lipzen A."/>
            <person name="Chen C."/>
            <person name="Yanf M."/>
            <person name="Daum C."/>
            <person name="Ng V."/>
            <person name="Clum A."/>
            <person name="Steindorff A."/>
            <person name="Ohm R."/>
            <person name="Martin F."/>
            <person name="Silar P."/>
            <person name="Natvig D."/>
            <person name="Lalanne C."/>
            <person name="Gautier V."/>
            <person name="Ament-velasquez S.L."/>
            <person name="Kruys A."/>
            <person name="Hutchinson M.I."/>
            <person name="Powell A.J."/>
            <person name="Barry K."/>
            <person name="Miller A.N."/>
            <person name="Grigoriev I.V."/>
            <person name="Debuchy R."/>
            <person name="Gladieux P."/>
            <person name="Thoren M.H."/>
            <person name="Johannesson H."/>
        </authorList>
    </citation>
    <scope>NUCLEOTIDE SEQUENCE</scope>
    <source>
        <strain evidence="9">SMH3391-2</strain>
    </source>
</reference>
<dbReference type="EMBL" id="JAULSR010000011">
    <property type="protein sequence ID" value="KAK0609935.1"/>
    <property type="molecule type" value="Genomic_DNA"/>
</dbReference>
<gene>
    <name evidence="9" type="ORF">B0T17DRAFT_629454</name>
</gene>
<evidence type="ECO:0000256" key="8">
    <source>
        <dbReference type="SAM" id="Phobius"/>
    </source>
</evidence>
<evidence type="ECO:0000256" key="6">
    <source>
        <dbReference type="ARBA" id="ARBA00023180"/>
    </source>
</evidence>
<keyword evidence="10" id="KW-1185">Reference proteome</keyword>
<accession>A0AA39U1N8</accession>
<evidence type="ECO:0000256" key="1">
    <source>
        <dbReference type="ARBA" id="ARBA00004167"/>
    </source>
</evidence>
<dbReference type="InterPro" id="IPR021765">
    <property type="entry name" value="UstYa-like"/>
</dbReference>
<evidence type="ECO:0000256" key="2">
    <source>
        <dbReference type="ARBA" id="ARBA00022692"/>
    </source>
</evidence>